<evidence type="ECO:0000256" key="2">
    <source>
        <dbReference type="ARBA" id="ARBA00023125"/>
    </source>
</evidence>
<evidence type="ECO:0000256" key="1">
    <source>
        <dbReference type="ARBA" id="ARBA00023015"/>
    </source>
</evidence>
<organism evidence="5 6">
    <name type="scientific">Nitratidesulfovibrio oxamicus</name>
    <dbReference type="NCBI Taxonomy" id="32016"/>
    <lineage>
        <taxon>Bacteria</taxon>
        <taxon>Pseudomonadati</taxon>
        <taxon>Thermodesulfobacteriota</taxon>
        <taxon>Desulfovibrionia</taxon>
        <taxon>Desulfovibrionales</taxon>
        <taxon>Desulfovibrionaceae</taxon>
        <taxon>Nitratidesulfovibrio</taxon>
    </lineage>
</organism>
<dbReference type="SUPFAM" id="SSF46785">
    <property type="entry name" value="Winged helix' DNA-binding domain"/>
    <property type="match status" value="1"/>
</dbReference>
<dbReference type="InterPro" id="IPR036388">
    <property type="entry name" value="WH-like_DNA-bd_sf"/>
</dbReference>
<dbReference type="SUPFAM" id="SSF48008">
    <property type="entry name" value="GntR ligand-binding domain-like"/>
    <property type="match status" value="1"/>
</dbReference>
<dbReference type="PANTHER" id="PTHR43537:SF24">
    <property type="entry name" value="GLUCONATE OPERON TRANSCRIPTIONAL REPRESSOR"/>
    <property type="match status" value="1"/>
</dbReference>
<gene>
    <name evidence="5" type="ORF">FVW20_13010</name>
</gene>
<keyword evidence="2" id="KW-0238">DNA-binding</keyword>
<dbReference type="PROSITE" id="PS50949">
    <property type="entry name" value="HTH_GNTR"/>
    <property type="match status" value="1"/>
</dbReference>
<sequence length="223" mass="24971">MQGFTKQTYCHRVADYIKERILAGEFTPGDKINEVLLATRLSISRAPVREALQLLVQEGLVISIPQRGKFITALTAKDIRDSYFTGGVLEGAAAASTISAFSDEDFSELRAIVDAMADTVAKGGDMDELSKLDTRFHGVIFSRTDNDLLVELSRRSCQGLGKFLLFRHWRTTFAPAEVLQRHRVVLDAMLSRDPARIEHTLREHYAESGKRMARWGIDQAAED</sequence>
<protein>
    <submittedName>
        <fullName evidence="5">GntR family transcriptional regulator</fullName>
    </submittedName>
</protein>
<dbReference type="Pfam" id="PF00392">
    <property type="entry name" value="GntR"/>
    <property type="match status" value="1"/>
</dbReference>
<accession>A0ABS0J698</accession>
<dbReference type="Proteomes" id="UP001194469">
    <property type="component" value="Unassembled WGS sequence"/>
</dbReference>
<dbReference type="InterPro" id="IPR011711">
    <property type="entry name" value="GntR_C"/>
</dbReference>
<keyword evidence="1" id="KW-0805">Transcription regulation</keyword>
<dbReference type="Gene3D" id="1.20.120.530">
    <property type="entry name" value="GntR ligand-binding domain-like"/>
    <property type="match status" value="1"/>
</dbReference>
<dbReference type="SMART" id="SM00895">
    <property type="entry name" value="FCD"/>
    <property type="match status" value="1"/>
</dbReference>
<reference evidence="5 6" key="1">
    <citation type="submission" date="2019-08" db="EMBL/GenBank/DDBJ databases">
        <authorList>
            <person name="Luo N."/>
        </authorList>
    </citation>
    <scope>NUCLEOTIDE SEQUENCE [LARGE SCALE GENOMIC DNA]</scope>
    <source>
        <strain evidence="5 6">NCIMB 9442</strain>
    </source>
</reference>
<comment type="caution">
    <text evidence="5">The sequence shown here is derived from an EMBL/GenBank/DDBJ whole genome shotgun (WGS) entry which is preliminary data.</text>
</comment>
<evidence type="ECO:0000259" key="4">
    <source>
        <dbReference type="PROSITE" id="PS50949"/>
    </source>
</evidence>
<keyword evidence="3" id="KW-0804">Transcription</keyword>
<dbReference type="RefSeq" id="WP_196609956.1">
    <property type="nucleotide sequence ID" value="NZ_VRYY01000409.1"/>
</dbReference>
<dbReference type="Pfam" id="PF07729">
    <property type="entry name" value="FCD"/>
    <property type="match status" value="1"/>
</dbReference>
<evidence type="ECO:0000313" key="6">
    <source>
        <dbReference type="Proteomes" id="UP001194469"/>
    </source>
</evidence>
<dbReference type="InterPro" id="IPR000524">
    <property type="entry name" value="Tscrpt_reg_HTH_GntR"/>
</dbReference>
<feature type="domain" description="HTH gntR-type" evidence="4">
    <location>
        <begin position="7"/>
        <end position="74"/>
    </location>
</feature>
<evidence type="ECO:0000313" key="5">
    <source>
        <dbReference type="EMBL" id="MBG3877904.1"/>
    </source>
</evidence>
<proteinExistence type="predicted"/>
<dbReference type="CDD" id="cd07377">
    <property type="entry name" value="WHTH_GntR"/>
    <property type="match status" value="1"/>
</dbReference>
<keyword evidence="6" id="KW-1185">Reference proteome</keyword>
<dbReference type="InterPro" id="IPR036390">
    <property type="entry name" value="WH_DNA-bd_sf"/>
</dbReference>
<dbReference type="PANTHER" id="PTHR43537">
    <property type="entry name" value="TRANSCRIPTIONAL REGULATOR, GNTR FAMILY"/>
    <property type="match status" value="1"/>
</dbReference>
<dbReference type="EMBL" id="VRYY01000409">
    <property type="protein sequence ID" value="MBG3877904.1"/>
    <property type="molecule type" value="Genomic_DNA"/>
</dbReference>
<name>A0ABS0J698_9BACT</name>
<dbReference type="Gene3D" id="1.10.10.10">
    <property type="entry name" value="Winged helix-like DNA-binding domain superfamily/Winged helix DNA-binding domain"/>
    <property type="match status" value="1"/>
</dbReference>
<dbReference type="InterPro" id="IPR008920">
    <property type="entry name" value="TF_FadR/GntR_C"/>
</dbReference>
<dbReference type="SMART" id="SM00345">
    <property type="entry name" value="HTH_GNTR"/>
    <property type="match status" value="1"/>
</dbReference>
<evidence type="ECO:0000256" key="3">
    <source>
        <dbReference type="ARBA" id="ARBA00023163"/>
    </source>
</evidence>